<evidence type="ECO:0000256" key="1">
    <source>
        <dbReference type="ARBA" id="ARBA00004555"/>
    </source>
</evidence>
<proteinExistence type="predicted"/>
<dbReference type="PANTHER" id="PTHR13251:SF3">
    <property type="entry name" value="TRAFFICKING PROTEIN PARTICLE COMPLEX SUBUNIT 10"/>
    <property type="match status" value="1"/>
</dbReference>
<dbReference type="Gene3D" id="3.80.10.10">
    <property type="entry name" value="Ribonuclease Inhibitor"/>
    <property type="match status" value="1"/>
</dbReference>
<protein>
    <recommendedName>
        <fullName evidence="8">Trafficking protein particle complex II-specific subunit 130 homolog</fullName>
    </recommendedName>
</protein>
<dbReference type="GO" id="GO:0034498">
    <property type="term" value="P:early endosome to Golgi transport"/>
    <property type="evidence" value="ECO:0007669"/>
    <property type="project" value="TreeGrafter"/>
</dbReference>
<feature type="domain" description="TRAPPC10/Trs130 N-terminal" evidence="5">
    <location>
        <begin position="100"/>
        <end position="179"/>
    </location>
</feature>
<reference evidence="6 7" key="1">
    <citation type="journal article" date="2020" name="IScience">
        <title>Genome Sequencing of the Endangered Kingdonia uniflora (Circaeasteraceae, Ranunculales) Reveals Potential Mechanisms of Evolutionary Specialization.</title>
        <authorList>
            <person name="Sun Y."/>
            <person name="Deng T."/>
            <person name="Zhang A."/>
            <person name="Moore M.J."/>
            <person name="Landis J.B."/>
            <person name="Lin N."/>
            <person name="Zhang H."/>
            <person name="Zhang X."/>
            <person name="Huang J."/>
            <person name="Zhang X."/>
            <person name="Sun H."/>
            <person name="Wang H."/>
        </authorList>
    </citation>
    <scope>NUCLEOTIDE SEQUENCE [LARGE SCALE GENOMIC DNA]</scope>
    <source>
        <strain evidence="6">TB1705</strain>
        <tissue evidence="6">Leaf</tissue>
    </source>
</reference>
<dbReference type="InterPro" id="IPR032675">
    <property type="entry name" value="LRR_dom_sf"/>
</dbReference>
<dbReference type="OrthoDB" id="10256906at2759"/>
<dbReference type="Pfam" id="PF23036">
    <property type="entry name" value="TRAPPC10_1st"/>
    <property type="match status" value="1"/>
</dbReference>
<dbReference type="Proteomes" id="UP000541444">
    <property type="component" value="Unassembled WGS sequence"/>
</dbReference>
<dbReference type="InterPro" id="IPR022233">
    <property type="entry name" value="TRAPPC10/Trs130_C"/>
</dbReference>
<keyword evidence="7" id="KW-1185">Reference proteome</keyword>
<keyword evidence="2" id="KW-0813">Transport</keyword>
<keyword evidence="3" id="KW-0333">Golgi apparatus</keyword>
<comment type="caution">
    <text evidence="6">The sequence shown here is derived from an EMBL/GenBank/DDBJ whole genome shotgun (WGS) entry which is preliminary data.</text>
</comment>
<dbReference type="SUPFAM" id="SSF52047">
    <property type="entry name" value="RNI-like"/>
    <property type="match status" value="1"/>
</dbReference>
<dbReference type="Pfam" id="PF12584">
    <property type="entry name" value="TRAPPC10"/>
    <property type="match status" value="1"/>
</dbReference>
<accession>A0A7J7L6G1</accession>
<feature type="domain" description="TRAPPC10/Trs130 C-terminal" evidence="4">
    <location>
        <begin position="626"/>
        <end position="715"/>
    </location>
</feature>
<evidence type="ECO:0000259" key="5">
    <source>
        <dbReference type="Pfam" id="PF23036"/>
    </source>
</evidence>
<name>A0A7J7L6G1_9MAGN</name>
<dbReference type="EMBL" id="JACGCM010002611">
    <property type="protein sequence ID" value="KAF6138182.1"/>
    <property type="molecule type" value="Genomic_DNA"/>
</dbReference>
<evidence type="ECO:0000259" key="4">
    <source>
        <dbReference type="Pfam" id="PF12584"/>
    </source>
</evidence>
<organism evidence="6 7">
    <name type="scientific">Kingdonia uniflora</name>
    <dbReference type="NCBI Taxonomy" id="39325"/>
    <lineage>
        <taxon>Eukaryota</taxon>
        <taxon>Viridiplantae</taxon>
        <taxon>Streptophyta</taxon>
        <taxon>Embryophyta</taxon>
        <taxon>Tracheophyta</taxon>
        <taxon>Spermatophyta</taxon>
        <taxon>Magnoliopsida</taxon>
        <taxon>Ranunculales</taxon>
        <taxon>Circaeasteraceae</taxon>
        <taxon>Kingdonia</taxon>
    </lineage>
</organism>
<dbReference type="AlphaFoldDB" id="A0A7J7L6G1"/>
<dbReference type="GO" id="GO:1990071">
    <property type="term" value="C:TRAPPII protein complex"/>
    <property type="evidence" value="ECO:0007669"/>
    <property type="project" value="InterPro"/>
</dbReference>
<comment type="subcellular location">
    <subcellularLocation>
        <location evidence="1">Golgi apparatus</location>
    </subcellularLocation>
</comment>
<evidence type="ECO:0000256" key="2">
    <source>
        <dbReference type="ARBA" id="ARBA00022448"/>
    </source>
</evidence>
<sequence>MQKVYHVEDVSNLWHVVKSGFEERLPFKRACLNNKTRNLLISYTQFLLENPALASFPYFTYNKEIDKIGVLSNGMRELIVLKAWALYYSKCCKLDLHGPDSNFWDDLNSKIMESIRNTLDRRVQFYEDKIRKLSEQLFMPVWNFCNFFILKESLAFMFEMAHLHEDALREYDELELCYLEAGILINFISLTAVIIQAKSSSGVVQELFLIWLYSIISSEFLAEYITFCMREVWVITVCLTLIDATGTCCNDGILAPDDEKEFSRLQGDLYSLSRVKMILQSNPRTKHFGIQRKPLPLEPSVLLREANRRRASISAGNMFEMFDSRPSFTDGLVIGKWQKKYLELTKGAADNYHHSWWKRHGAVLDGEIAAVYYRHRNYDLAAKSYEKERQAFQLEVVRLAHSEMKHPVPLDVSSLITFSGNPGPPLELCDRDPGILSVTVWSSFPDDITLDSLSFTLIATYSADEGVKAITSSTASIIKPGRNTIMLKVILHSQVKATLTIYDAWLDLQSGFDHIGKGNGRPTPSFFPLVISPFSRAGILFGISIGSGTTGDEVEELHKGSILNIIYGITGDRTIGAHTPVVMESTTSEVKEQEFLFRSSLVLQRPVLDPCLAVGFLPLPSGGIRVGHLVSMRWRVERLKDFDKNISSPDNDEVLYEVDANQENWMIAGRKRGHVSLSIMQGLNYPLIGSRIVISVICVPLVSGYVRPPELKVPNIGEANISCNPTGPHLKSPHSTFPQGLSQLKALQTLLIGECKSLACISEELHHHLTSLRKLHIWRCPILEARCEKDVGEDWSIISHILNIYIYGRKWDELSVSDDLQPAIVRPSGFVPLRGLWLPSAFGCPSGLGYSVVTDP</sequence>
<evidence type="ECO:0000313" key="6">
    <source>
        <dbReference type="EMBL" id="KAF6138182.1"/>
    </source>
</evidence>
<gene>
    <name evidence="6" type="ORF">GIB67_011022</name>
</gene>
<dbReference type="PANTHER" id="PTHR13251">
    <property type="entry name" value="EPILEPSY HOLOPROSENCEPHALY CANDIDATE 1/TMEM1"/>
    <property type="match status" value="1"/>
</dbReference>
<dbReference type="GO" id="GO:0005829">
    <property type="term" value="C:cytosol"/>
    <property type="evidence" value="ECO:0007669"/>
    <property type="project" value="GOC"/>
</dbReference>
<dbReference type="GO" id="GO:0006891">
    <property type="term" value="P:intra-Golgi vesicle-mediated transport"/>
    <property type="evidence" value="ECO:0007669"/>
    <property type="project" value="TreeGrafter"/>
</dbReference>
<dbReference type="InterPro" id="IPR045126">
    <property type="entry name" value="TRAPPC10/Trs130"/>
</dbReference>
<evidence type="ECO:0008006" key="8">
    <source>
        <dbReference type="Google" id="ProtNLM"/>
    </source>
</evidence>
<dbReference type="InterPro" id="IPR056913">
    <property type="entry name" value="TRAPPC10/Trs130_N"/>
</dbReference>
<evidence type="ECO:0000313" key="7">
    <source>
        <dbReference type="Proteomes" id="UP000541444"/>
    </source>
</evidence>
<evidence type="ECO:0000256" key="3">
    <source>
        <dbReference type="ARBA" id="ARBA00023034"/>
    </source>
</evidence>